<organism evidence="2 3">
    <name type="scientific">Rangifer tarandus platyrhynchus</name>
    <name type="common">Svalbard reindeer</name>
    <dbReference type="NCBI Taxonomy" id="3082113"/>
    <lineage>
        <taxon>Eukaryota</taxon>
        <taxon>Metazoa</taxon>
        <taxon>Chordata</taxon>
        <taxon>Craniata</taxon>
        <taxon>Vertebrata</taxon>
        <taxon>Euteleostomi</taxon>
        <taxon>Mammalia</taxon>
        <taxon>Eutheria</taxon>
        <taxon>Laurasiatheria</taxon>
        <taxon>Artiodactyla</taxon>
        <taxon>Ruminantia</taxon>
        <taxon>Pecora</taxon>
        <taxon>Cervidae</taxon>
        <taxon>Odocoileinae</taxon>
        <taxon>Rangifer</taxon>
    </lineage>
</organism>
<accession>A0ABN8Y6N7</accession>
<dbReference type="Proteomes" id="UP001176941">
    <property type="component" value="Chromosome 15"/>
</dbReference>
<feature type="compositionally biased region" description="Basic and acidic residues" evidence="1">
    <location>
        <begin position="129"/>
        <end position="140"/>
    </location>
</feature>
<evidence type="ECO:0000313" key="2">
    <source>
        <dbReference type="EMBL" id="CAI9157223.1"/>
    </source>
</evidence>
<reference evidence="2" key="1">
    <citation type="submission" date="2023-04" db="EMBL/GenBank/DDBJ databases">
        <authorList>
            <consortium name="ELIXIR-Norway"/>
        </authorList>
    </citation>
    <scope>NUCLEOTIDE SEQUENCE [LARGE SCALE GENOMIC DNA]</scope>
</reference>
<evidence type="ECO:0000313" key="3">
    <source>
        <dbReference type="Proteomes" id="UP001176941"/>
    </source>
</evidence>
<protein>
    <recommendedName>
        <fullName evidence="4">WAS/WASL interacting protein family, member 3</fullName>
    </recommendedName>
</protein>
<feature type="region of interest" description="Disordered" evidence="1">
    <location>
        <begin position="124"/>
        <end position="197"/>
    </location>
</feature>
<evidence type="ECO:0008006" key="4">
    <source>
        <dbReference type="Google" id="ProtNLM"/>
    </source>
</evidence>
<gene>
    <name evidence="2" type="ORF">MRATA1EN1_LOCUS6185</name>
</gene>
<evidence type="ECO:0000256" key="1">
    <source>
        <dbReference type="SAM" id="MobiDB-lite"/>
    </source>
</evidence>
<keyword evidence="3" id="KW-1185">Reference proteome</keyword>
<proteinExistence type="predicted"/>
<dbReference type="EMBL" id="OX459951">
    <property type="protein sequence ID" value="CAI9157223.1"/>
    <property type="molecule type" value="Genomic_DNA"/>
</dbReference>
<sequence length="197" mass="20606">MIRENKGPAPQPRSNHLVLRASLPGDNSTPMPMHKTQNRQPCCCIRAAPASPAASCCSGIQERETGFSFSPPSLLPAGPGGYFSGSGARGILRTSSGKVEECASWIAAAATAVAGDKEAVATPAAPSCERQKGSQPREGHVGSPGCQLTDLFPSHEMISIRVCPQSEGSKDWRQPSAEQTPPPPPPAPPPPTPLLRR</sequence>
<name>A0ABN8Y6N7_RANTA</name>
<feature type="compositionally biased region" description="Pro residues" evidence="1">
    <location>
        <begin position="180"/>
        <end position="197"/>
    </location>
</feature>